<name>E3M9H8_CAERE</name>
<protein>
    <recommendedName>
        <fullName evidence="4">F-box associated domain-containing protein</fullName>
    </recommendedName>
</protein>
<feature type="region of interest" description="Disordered" evidence="1">
    <location>
        <begin position="308"/>
        <end position="337"/>
    </location>
</feature>
<dbReference type="AlphaFoldDB" id="E3M9H8"/>
<dbReference type="EMBL" id="DS268430">
    <property type="protein sequence ID" value="EFO96262.1"/>
    <property type="molecule type" value="Genomic_DNA"/>
</dbReference>
<organism evidence="3">
    <name type="scientific">Caenorhabditis remanei</name>
    <name type="common">Caenorhabditis vulgaris</name>
    <dbReference type="NCBI Taxonomy" id="31234"/>
    <lineage>
        <taxon>Eukaryota</taxon>
        <taxon>Metazoa</taxon>
        <taxon>Ecdysozoa</taxon>
        <taxon>Nematoda</taxon>
        <taxon>Chromadorea</taxon>
        <taxon>Rhabditida</taxon>
        <taxon>Rhabditina</taxon>
        <taxon>Rhabditomorpha</taxon>
        <taxon>Rhabditoidea</taxon>
        <taxon>Rhabditidae</taxon>
        <taxon>Peloderinae</taxon>
        <taxon>Caenorhabditis</taxon>
    </lineage>
</organism>
<accession>E3M9H8</accession>
<dbReference type="InterPro" id="IPR021942">
    <property type="entry name" value="DUF3557"/>
</dbReference>
<gene>
    <name evidence="2" type="ORF">CRE_14553</name>
</gene>
<dbReference type="PANTHER" id="PTHR31379">
    <property type="entry name" value="F-BOX C PROTEIN-RELATED-RELATED"/>
    <property type="match status" value="1"/>
</dbReference>
<reference evidence="2" key="1">
    <citation type="submission" date="2007-07" db="EMBL/GenBank/DDBJ databases">
        <title>PCAP assembly of the Caenorhabditis remanei genome.</title>
        <authorList>
            <consortium name="The Caenorhabditis remanei Sequencing Consortium"/>
            <person name="Wilson R.K."/>
        </authorList>
    </citation>
    <scope>NUCLEOTIDE SEQUENCE [LARGE SCALE GENOMIC DNA]</scope>
    <source>
        <strain evidence="2">PB4641</strain>
    </source>
</reference>
<dbReference type="Proteomes" id="UP000008281">
    <property type="component" value="Unassembled WGS sequence"/>
</dbReference>
<sequence length="337" mass="38871">MSAGLTLLSKKSVIEFIEAEKRFLTTSRCPSLQKIDRHVPLRLESLEFHDWGLIINGFSYRLQEDRLIFKSQVSRRLPVNFPVALKMLHDYWLMGRKVCANSMVFRLENDENLFIPQISRIKIQTLDSGNLDLDLLIPLIDSSILPLKELRVNLQMSPRFVEHCEISRKLIIIDQEINDDALPLILRILAEPEVKSVVLEGAPENNDGRNFVQQWIKTNREIGNSLDMCLPAERSAWWLSDGTLGFLKESNGFTALVLMLSIQNSFGMPHKIEKPHIYLYCQSKQFFTHDIFLLFTDSTTSAFPFATNQEENHSNDDTEQEKCSTTTNHQKPQLKHL</sequence>
<evidence type="ECO:0000313" key="2">
    <source>
        <dbReference type="EMBL" id="EFO96262.1"/>
    </source>
</evidence>
<keyword evidence="3" id="KW-1185">Reference proteome</keyword>
<evidence type="ECO:0000313" key="3">
    <source>
        <dbReference type="Proteomes" id="UP000008281"/>
    </source>
</evidence>
<evidence type="ECO:0000256" key="1">
    <source>
        <dbReference type="SAM" id="MobiDB-lite"/>
    </source>
</evidence>
<dbReference type="PANTHER" id="PTHR31379:SF1">
    <property type="entry name" value="F-BOX C PROTEIN-RELATED"/>
    <property type="match status" value="1"/>
</dbReference>
<proteinExistence type="predicted"/>
<dbReference type="InParanoid" id="E3M9H8"/>
<dbReference type="HOGENOM" id="CLU_824500_0_0_1"/>
<feature type="compositionally biased region" description="Basic and acidic residues" evidence="1">
    <location>
        <begin position="310"/>
        <end position="322"/>
    </location>
</feature>
<evidence type="ECO:0008006" key="4">
    <source>
        <dbReference type="Google" id="ProtNLM"/>
    </source>
</evidence>